<organism evidence="4 5">
    <name type="scientific">Acidovorax soli</name>
    <dbReference type="NCBI Taxonomy" id="592050"/>
    <lineage>
        <taxon>Bacteria</taxon>
        <taxon>Pseudomonadati</taxon>
        <taxon>Pseudomonadota</taxon>
        <taxon>Betaproteobacteria</taxon>
        <taxon>Burkholderiales</taxon>
        <taxon>Comamonadaceae</taxon>
        <taxon>Acidovorax</taxon>
    </lineage>
</organism>
<keyword evidence="2" id="KW-0732">Signal</keyword>
<sequence length="216" mass="23869">MPLVRNCLVAGVALLCLAAQAQVLRCTDARTGQVTYTDGACAGAATVREVEPRKTAQEIQLERDQAAEALARKQQQRQAEAAALQIDADRDARRERDLAERANRRATRPQDYARSADCARSRRNLDVVVSSASGSYDQNLRVETAQRQVDLDCLGPEAYAELEKARAARVETSPAVVLVPPRHPVYTRPAPPPPPRRITQCNVFRCYDSQGNSYPR</sequence>
<evidence type="ECO:0000259" key="3">
    <source>
        <dbReference type="Pfam" id="PF13511"/>
    </source>
</evidence>
<feature type="domain" description="DUF4124" evidence="3">
    <location>
        <begin position="12"/>
        <end position="63"/>
    </location>
</feature>
<evidence type="ECO:0000313" key="4">
    <source>
        <dbReference type="EMBL" id="SEA49258.1"/>
    </source>
</evidence>
<feature type="compositionally biased region" description="Basic and acidic residues" evidence="1">
    <location>
        <begin position="87"/>
        <end position="103"/>
    </location>
</feature>
<dbReference type="AlphaFoldDB" id="A0A1H4BMJ1"/>
<feature type="chain" id="PRO_5011748194" description="DUF4124 domain-containing protein" evidence="2">
    <location>
        <begin position="22"/>
        <end position="216"/>
    </location>
</feature>
<dbReference type="Pfam" id="PF13511">
    <property type="entry name" value="DUF4124"/>
    <property type="match status" value="1"/>
</dbReference>
<evidence type="ECO:0000256" key="1">
    <source>
        <dbReference type="SAM" id="MobiDB-lite"/>
    </source>
</evidence>
<feature type="signal peptide" evidence="2">
    <location>
        <begin position="1"/>
        <end position="21"/>
    </location>
</feature>
<proteinExistence type="predicted"/>
<feature type="region of interest" description="Disordered" evidence="1">
    <location>
        <begin position="81"/>
        <end position="115"/>
    </location>
</feature>
<protein>
    <recommendedName>
        <fullName evidence="3">DUF4124 domain-containing protein</fullName>
    </recommendedName>
</protein>
<reference evidence="5" key="1">
    <citation type="submission" date="2016-10" db="EMBL/GenBank/DDBJ databases">
        <authorList>
            <person name="Varghese N."/>
            <person name="Submissions S."/>
        </authorList>
    </citation>
    <scope>NUCLEOTIDE SEQUENCE [LARGE SCALE GENOMIC DNA]</scope>
    <source>
        <strain evidence="5">DSM 25157</strain>
    </source>
</reference>
<evidence type="ECO:0000313" key="5">
    <source>
        <dbReference type="Proteomes" id="UP000199002"/>
    </source>
</evidence>
<dbReference type="Proteomes" id="UP000199002">
    <property type="component" value="Unassembled WGS sequence"/>
</dbReference>
<dbReference type="InterPro" id="IPR025392">
    <property type="entry name" value="DUF4124"/>
</dbReference>
<gene>
    <name evidence="4" type="ORF">SAMN05421875_11521</name>
</gene>
<accession>A0A1H4BMJ1</accession>
<name>A0A1H4BMJ1_9BURK</name>
<dbReference type="EMBL" id="FNQJ01000015">
    <property type="protein sequence ID" value="SEA49258.1"/>
    <property type="molecule type" value="Genomic_DNA"/>
</dbReference>
<evidence type="ECO:0000256" key="2">
    <source>
        <dbReference type="SAM" id="SignalP"/>
    </source>
</evidence>
<keyword evidence="5" id="KW-1185">Reference proteome</keyword>